<gene>
    <name evidence="2" type="ORF">DDZ15_11725</name>
</gene>
<feature type="domain" description="Transposase IS200-like" evidence="1">
    <location>
        <begin position="13"/>
        <end position="192"/>
    </location>
</feature>
<accession>A0A316TU72</accession>
<sequence>MPFYRRNLPHLQEPGAEYFVTFRLAGSLPKEVILQLKESRHFLEKDFCKDVDYQLRKRRIDELFFKKYESLLDSQSTGPHWLKKKSIAAIVMEALHFRDRKEYDLYAYCIMSNHVHIVFKDLSPYQLNPIPEKEKEKAFPVTKIMHSLKSYTALMANRKLNRTGAFWHEESYDRMIRSETELENTIRYTLNNPVKINLVTDWWDWPYNYCKPEFSESF</sequence>
<dbReference type="EMBL" id="QGGB01000008">
    <property type="protein sequence ID" value="PWN05852.1"/>
    <property type="molecule type" value="Genomic_DNA"/>
</dbReference>
<dbReference type="GO" id="GO:0043565">
    <property type="term" value="F:sequence-specific DNA binding"/>
    <property type="evidence" value="ECO:0007669"/>
    <property type="project" value="TreeGrafter"/>
</dbReference>
<evidence type="ECO:0000259" key="1">
    <source>
        <dbReference type="SMART" id="SM01321"/>
    </source>
</evidence>
<dbReference type="Gene3D" id="3.30.70.1290">
    <property type="entry name" value="Transposase IS200-like"/>
    <property type="match status" value="1"/>
</dbReference>
<dbReference type="PANTHER" id="PTHR36966:SF1">
    <property type="entry name" value="REP-ASSOCIATED TYROSINE TRANSPOSASE"/>
    <property type="match status" value="1"/>
</dbReference>
<protein>
    <recommendedName>
        <fullName evidence="1">Transposase IS200-like domain-containing protein</fullName>
    </recommendedName>
</protein>
<keyword evidence="3" id="KW-1185">Reference proteome</keyword>
<dbReference type="Proteomes" id="UP000245533">
    <property type="component" value="Unassembled WGS sequence"/>
</dbReference>
<proteinExistence type="predicted"/>
<dbReference type="InterPro" id="IPR002686">
    <property type="entry name" value="Transposase_17"/>
</dbReference>
<dbReference type="PANTHER" id="PTHR36966">
    <property type="entry name" value="REP-ASSOCIATED TYROSINE TRANSPOSASE"/>
    <property type="match status" value="1"/>
</dbReference>
<organism evidence="2 3">
    <name type="scientific">Rhodohalobacter mucosus</name>
    <dbReference type="NCBI Taxonomy" id="2079485"/>
    <lineage>
        <taxon>Bacteria</taxon>
        <taxon>Pseudomonadati</taxon>
        <taxon>Balneolota</taxon>
        <taxon>Balneolia</taxon>
        <taxon>Balneolales</taxon>
        <taxon>Balneolaceae</taxon>
        <taxon>Rhodohalobacter</taxon>
    </lineage>
</organism>
<name>A0A316TU72_9BACT</name>
<dbReference type="InterPro" id="IPR036515">
    <property type="entry name" value="Transposase_17_sf"/>
</dbReference>
<evidence type="ECO:0000313" key="3">
    <source>
        <dbReference type="Proteomes" id="UP000245533"/>
    </source>
</evidence>
<reference evidence="2 3" key="1">
    <citation type="submission" date="2018-05" db="EMBL/GenBank/DDBJ databases">
        <title>Rhodohalobacter halophilus gen. nov., sp. nov., a moderately halophilic member of the family Balneolaceae.</title>
        <authorList>
            <person name="Liu Z.-W."/>
        </authorList>
    </citation>
    <scope>NUCLEOTIDE SEQUENCE [LARGE SCALE GENOMIC DNA]</scope>
    <source>
        <strain evidence="2 3">8A47</strain>
    </source>
</reference>
<dbReference type="SMART" id="SM01321">
    <property type="entry name" value="Y1_Tnp"/>
    <property type="match status" value="1"/>
</dbReference>
<dbReference type="GO" id="GO:0006313">
    <property type="term" value="P:DNA transposition"/>
    <property type="evidence" value="ECO:0007669"/>
    <property type="project" value="InterPro"/>
</dbReference>
<dbReference type="SUPFAM" id="SSF143422">
    <property type="entry name" value="Transposase IS200-like"/>
    <property type="match status" value="1"/>
</dbReference>
<evidence type="ECO:0000313" key="2">
    <source>
        <dbReference type="EMBL" id="PWN05852.1"/>
    </source>
</evidence>
<dbReference type="InterPro" id="IPR052715">
    <property type="entry name" value="RAYT_transposase"/>
</dbReference>
<dbReference type="AlphaFoldDB" id="A0A316TU72"/>
<dbReference type="GO" id="GO:0004803">
    <property type="term" value="F:transposase activity"/>
    <property type="evidence" value="ECO:0007669"/>
    <property type="project" value="InterPro"/>
</dbReference>
<comment type="caution">
    <text evidence="2">The sequence shown here is derived from an EMBL/GenBank/DDBJ whole genome shotgun (WGS) entry which is preliminary data.</text>
</comment>